<accession>A0A4C1TB68</accession>
<gene>
    <name evidence="1" type="ORF">EVAR_77854_1</name>
</gene>
<comment type="caution">
    <text evidence="1">The sequence shown here is derived from an EMBL/GenBank/DDBJ whole genome shotgun (WGS) entry which is preliminary data.</text>
</comment>
<name>A0A4C1TB68_EUMVA</name>
<dbReference type="AlphaFoldDB" id="A0A4C1TB68"/>
<reference evidence="1 2" key="1">
    <citation type="journal article" date="2019" name="Commun. Biol.">
        <title>The bagworm genome reveals a unique fibroin gene that provides high tensile strength.</title>
        <authorList>
            <person name="Kono N."/>
            <person name="Nakamura H."/>
            <person name="Ohtoshi R."/>
            <person name="Tomita M."/>
            <person name="Numata K."/>
            <person name="Arakawa K."/>
        </authorList>
    </citation>
    <scope>NUCLEOTIDE SEQUENCE [LARGE SCALE GENOMIC DNA]</scope>
</reference>
<sequence>MRLALWVRVREKEPAYRCRMHAFQQAFISSAGVPLVITGRVCLKLPAKNTTIPPMICRLPVIPLIVRSTASIALLWDMVESKNRSDCKHLVPTQCRPLSPERKRRLHFEPARAPRSLSVCAIARNIFYVHTGEAASGKLVLKIYYHNSLAQDGPLSVKLLNVEFRANQRFDGHTRRGRCHTLTECGREVAAPVVPLHLVKNPMVDCL</sequence>
<evidence type="ECO:0000313" key="1">
    <source>
        <dbReference type="EMBL" id="GBP11749.1"/>
    </source>
</evidence>
<keyword evidence="2" id="KW-1185">Reference proteome</keyword>
<dbReference type="Proteomes" id="UP000299102">
    <property type="component" value="Unassembled WGS sequence"/>
</dbReference>
<evidence type="ECO:0000313" key="2">
    <source>
        <dbReference type="Proteomes" id="UP000299102"/>
    </source>
</evidence>
<organism evidence="1 2">
    <name type="scientific">Eumeta variegata</name>
    <name type="common">Bagworm moth</name>
    <name type="synonym">Eumeta japonica</name>
    <dbReference type="NCBI Taxonomy" id="151549"/>
    <lineage>
        <taxon>Eukaryota</taxon>
        <taxon>Metazoa</taxon>
        <taxon>Ecdysozoa</taxon>
        <taxon>Arthropoda</taxon>
        <taxon>Hexapoda</taxon>
        <taxon>Insecta</taxon>
        <taxon>Pterygota</taxon>
        <taxon>Neoptera</taxon>
        <taxon>Endopterygota</taxon>
        <taxon>Lepidoptera</taxon>
        <taxon>Glossata</taxon>
        <taxon>Ditrysia</taxon>
        <taxon>Tineoidea</taxon>
        <taxon>Psychidae</taxon>
        <taxon>Oiketicinae</taxon>
        <taxon>Eumeta</taxon>
    </lineage>
</organism>
<proteinExistence type="predicted"/>
<dbReference type="EMBL" id="BGZK01000047">
    <property type="protein sequence ID" value="GBP11749.1"/>
    <property type="molecule type" value="Genomic_DNA"/>
</dbReference>
<protein>
    <submittedName>
        <fullName evidence="1">Uncharacterized protein</fullName>
    </submittedName>
</protein>